<dbReference type="Proteomes" id="UP000006790">
    <property type="component" value="Chromosome 7"/>
</dbReference>
<gene>
    <name evidence="7" type="ordered locus">Ecym_7084</name>
</gene>
<dbReference type="CDD" id="cd07042">
    <property type="entry name" value="STAS_SulP_like_sulfate_transporter"/>
    <property type="match status" value="1"/>
</dbReference>
<feature type="transmembrane region" description="Helical" evidence="5">
    <location>
        <begin position="450"/>
        <end position="477"/>
    </location>
</feature>
<dbReference type="InterPro" id="IPR001902">
    <property type="entry name" value="SLC26A/SulP_fam"/>
</dbReference>
<dbReference type="OMA" id="YKDAQRV"/>
<evidence type="ECO:0000259" key="6">
    <source>
        <dbReference type="PROSITE" id="PS50801"/>
    </source>
</evidence>
<accession>G8JVS1</accession>
<dbReference type="eggNOG" id="KOG0236">
    <property type="taxonomic scope" value="Eukaryota"/>
</dbReference>
<dbReference type="RefSeq" id="XP_003647753.1">
    <property type="nucleotide sequence ID" value="XM_003647705.1"/>
</dbReference>
<dbReference type="Pfam" id="PF01740">
    <property type="entry name" value="STAS"/>
    <property type="match status" value="1"/>
</dbReference>
<keyword evidence="3 5" id="KW-1133">Transmembrane helix</keyword>
<feature type="transmembrane region" description="Helical" evidence="5">
    <location>
        <begin position="262"/>
        <end position="281"/>
    </location>
</feature>
<dbReference type="InterPro" id="IPR036513">
    <property type="entry name" value="STAS_dom_sf"/>
</dbReference>
<dbReference type="GO" id="GO:0016020">
    <property type="term" value="C:membrane"/>
    <property type="evidence" value="ECO:0007669"/>
    <property type="project" value="UniProtKB-SubCell"/>
</dbReference>
<dbReference type="EMBL" id="CP002503">
    <property type="protein sequence ID" value="AET40936.1"/>
    <property type="molecule type" value="Genomic_DNA"/>
</dbReference>
<feature type="transmembrane region" description="Helical" evidence="5">
    <location>
        <begin position="173"/>
        <end position="192"/>
    </location>
</feature>
<keyword evidence="2 5" id="KW-0812">Transmembrane</keyword>
<feature type="transmembrane region" description="Helical" evidence="5">
    <location>
        <begin position="66"/>
        <end position="83"/>
    </location>
</feature>
<dbReference type="GO" id="GO:0055085">
    <property type="term" value="P:transmembrane transport"/>
    <property type="evidence" value="ECO:0007669"/>
    <property type="project" value="InterPro"/>
</dbReference>
<feature type="transmembrane region" description="Helical" evidence="5">
    <location>
        <begin position="352"/>
        <end position="374"/>
    </location>
</feature>
<sequence length="689" mass="76656">MGSKSQNLLPDRRPLLQTTSTPSLRSYRAIKVDQPLKLNTKSYISYYLPILKWFPEYDRKKLGKDLLAGISLTAFQIPFAISLSTMAHVSPYAGLFSLVIPPLIYAVFGSVPTMVVGPQTVVSLVVGQSCEAWSHKSVDSLVTVAVIACTSGFILLSMGLFRMGFIDNAISKAFLRGFIFALAIMMLITELLPELQLEDLYRDEVAQGNAGTTTWDKFNFILKYGPEHADSFSMKLSFIAFSILMVCKYVKKYFTEKRGSKLCRFFPDLLLVVAGFIYLSYYNDWSSTMGTRIIGNLPPNKNHFKVPITSFKEFKELFDISFLVAILGLFDSATAFKAIGEKFDIDISSNRELVSLGLINVVSSVFSALPAFGGYGRSKLNILCSAQTPMAGIVVSVAAIFCMNYMMGAFHYLPLCVLAVIISYIAYNLLEEIPSDLFFYWSVGGYQELLTFVAVVVTTLVWSPQFGVSIGVGLTMIRLLKHTTQSRVQILGRDPVTKKFQNIYAEQSEQIPLEEIEKTMVIKIPEPLIFSNVSDLKKRLSRLEKYGSLKVHPSYPTPLRPVSASAGSQSESYISYVIFDLLGMTYIDMSALQALTEMVVNYHKRGTFVLFARPSIHDLKNKLNKSGITKLQANFVQKQITFGSRTSVELMQFLKAGLYVSLDDALTVVDTLENLTNGGEAANSIQELA</sequence>
<evidence type="ECO:0000313" key="7">
    <source>
        <dbReference type="EMBL" id="AET40936.1"/>
    </source>
</evidence>
<feature type="transmembrane region" description="Helical" evidence="5">
    <location>
        <begin position="232"/>
        <end position="250"/>
    </location>
</feature>
<dbReference type="Gene3D" id="3.30.750.24">
    <property type="entry name" value="STAS domain"/>
    <property type="match status" value="1"/>
</dbReference>
<dbReference type="GeneID" id="11472437"/>
<dbReference type="Pfam" id="PF00916">
    <property type="entry name" value="Sulfate_transp"/>
    <property type="match status" value="1"/>
</dbReference>
<dbReference type="OrthoDB" id="427213at2759"/>
<evidence type="ECO:0000256" key="2">
    <source>
        <dbReference type="ARBA" id="ARBA00022692"/>
    </source>
</evidence>
<protein>
    <recommendedName>
        <fullName evidence="6">STAS domain-containing protein</fullName>
    </recommendedName>
</protein>
<organism evidence="7 8">
    <name type="scientific">Eremothecium cymbalariae (strain CBS 270.75 / DBVPG 7215 / KCTC 17166 / NRRL Y-17582)</name>
    <name type="common">Yeast</name>
    <dbReference type="NCBI Taxonomy" id="931890"/>
    <lineage>
        <taxon>Eukaryota</taxon>
        <taxon>Fungi</taxon>
        <taxon>Dikarya</taxon>
        <taxon>Ascomycota</taxon>
        <taxon>Saccharomycotina</taxon>
        <taxon>Saccharomycetes</taxon>
        <taxon>Saccharomycetales</taxon>
        <taxon>Saccharomycetaceae</taxon>
        <taxon>Eremothecium</taxon>
    </lineage>
</organism>
<feature type="transmembrane region" description="Helical" evidence="5">
    <location>
        <begin position="380"/>
        <end position="402"/>
    </location>
</feature>
<evidence type="ECO:0000256" key="4">
    <source>
        <dbReference type="ARBA" id="ARBA00023136"/>
    </source>
</evidence>
<dbReference type="HOGENOM" id="CLU_003182_10_1_1"/>
<dbReference type="STRING" id="931890.G8JVS1"/>
<feature type="transmembrane region" description="Helical" evidence="5">
    <location>
        <begin position="95"/>
        <end position="115"/>
    </location>
</feature>
<dbReference type="PROSITE" id="PS50801">
    <property type="entry name" value="STAS"/>
    <property type="match status" value="1"/>
</dbReference>
<name>G8JVS1_ERECY</name>
<keyword evidence="8" id="KW-1185">Reference proteome</keyword>
<evidence type="ECO:0000313" key="8">
    <source>
        <dbReference type="Proteomes" id="UP000006790"/>
    </source>
</evidence>
<feature type="transmembrane region" description="Helical" evidence="5">
    <location>
        <begin position="320"/>
        <end position="340"/>
    </location>
</feature>
<evidence type="ECO:0000256" key="3">
    <source>
        <dbReference type="ARBA" id="ARBA00022989"/>
    </source>
</evidence>
<evidence type="ECO:0000256" key="1">
    <source>
        <dbReference type="ARBA" id="ARBA00004141"/>
    </source>
</evidence>
<dbReference type="InterPro" id="IPR011547">
    <property type="entry name" value="SLC26A/SulP_dom"/>
</dbReference>
<reference evidence="8" key="1">
    <citation type="journal article" date="2012" name="G3 (Bethesda)">
        <title>Pichia sorbitophila, an interspecies yeast hybrid reveals early steps of genome resolution following polyploidization.</title>
        <authorList>
            <person name="Leh Louis V."/>
            <person name="Despons L."/>
            <person name="Friedrich A."/>
            <person name="Martin T."/>
            <person name="Durrens P."/>
            <person name="Casaregola S."/>
            <person name="Neuveglise C."/>
            <person name="Fairhead C."/>
            <person name="Marck C."/>
            <person name="Cruz J.A."/>
            <person name="Straub M.L."/>
            <person name="Kugler V."/>
            <person name="Sacerdot C."/>
            <person name="Uzunov Z."/>
            <person name="Thierry A."/>
            <person name="Weiss S."/>
            <person name="Bleykasten C."/>
            <person name="De Montigny J."/>
            <person name="Jacques N."/>
            <person name="Jung P."/>
            <person name="Lemaire M."/>
            <person name="Mallet S."/>
            <person name="Morel G."/>
            <person name="Richard G.F."/>
            <person name="Sarkar A."/>
            <person name="Savel G."/>
            <person name="Schacherer J."/>
            <person name="Seret M.L."/>
            <person name="Talla E."/>
            <person name="Samson G."/>
            <person name="Jubin C."/>
            <person name="Poulain J."/>
            <person name="Vacherie B."/>
            <person name="Barbe V."/>
            <person name="Pelletier E."/>
            <person name="Sherman D.J."/>
            <person name="Westhof E."/>
            <person name="Weissenbach J."/>
            <person name="Baret P.V."/>
            <person name="Wincker P."/>
            <person name="Gaillardin C."/>
            <person name="Dujon B."/>
            <person name="Souciet J.L."/>
        </authorList>
    </citation>
    <scope>NUCLEOTIDE SEQUENCE [LARGE SCALE GENOMIC DNA]</scope>
    <source>
        <strain evidence="8">CBS 270.75 / DBVPG 7215 / KCTC 17166 / NRRL Y-17582</strain>
    </source>
</reference>
<feature type="transmembrane region" description="Helical" evidence="5">
    <location>
        <begin position="141"/>
        <end position="161"/>
    </location>
</feature>
<feature type="domain" description="STAS" evidence="6">
    <location>
        <begin position="509"/>
        <end position="669"/>
    </location>
</feature>
<dbReference type="PANTHER" id="PTHR11814">
    <property type="entry name" value="SULFATE TRANSPORTER"/>
    <property type="match status" value="1"/>
</dbReference>
<feature type="transmembrane region" description="Helical" evidence="5">
    <location>
        <begin position="409"/>
        <end position="430"/>
    </location>
</feature>
<keyword evidence="4 5" id="KW-0472">Membrane</keyword>
<dbReference type="AlphaFoldDB" id="G8JVS1"/>
<dbReference type="InParanoid" id="G8JVS1"/>
<dbReference type="SUPFAM" id="SSF52091">
    <property type="entry name" value="SpoIIaa-like"/>
    <property type="match status" value="1"/>
</dbReference>
<comment type="subcellular location">
    <subcellularLocation>
        <location evidence="1">Membrane</location>
        <topology evidence="1">Multi-pass membrane protein</topology>
    </subcellularLocation>
</comment>
<dbReference type="FunCoup" id="G8JVS1">
    <property type="interactions" value="299"/>
</dbReference>
<proteinExistence type="predicted"/>
<dbReference type="InterPro" id="IPR002645">
    <property type="entry name" value="STAS_dom"/>
</dbReference>
<dbReference type="KEGG" id="erc:Ecym_7084"/>
<evidence type="ECO:0000256" key="5">
    <source>
        <dbReference type="SAM" id="Phobius"/>
    </source>
</evidence>